<dbReference type="InterPro" id="IPR027417">
    <property type="entry name" value="P-loop_NTPase"/>
</dbReference>
<evidence type="ECO:0000256" key="8">
    <source>
        <dbReference type="ARBA" id="ARBA00022840"/>
    </source>
</evidence>
<dbReference type="SUPFAM" id="SSF52540">
    <property type="entry name" value="P-loop containing nucleoside triphosphate hydrolases"/>
    <property type="match status" value="1"/>
</dbReference>
<gene>
    <name evidence="11" type="ORF">AALO17_02100</name>
</gene>
<keyword evidence="8" id="KW-0067">ATP-binding</keyword>
<dbReference type="RefSeq" id="WP_067554343.1">
    <property type="nucleotide sequence ID" value="NZ_CAKOCV010000016.1"/>
</dbReference>
<dbReference type="GO" id="GO:0002949">
    <property type="term" value="P:tRNA threonylcarbamoyladenosine modification"/>
    <property type="evidence" value="ECO:0007669"/>
    <property type="project" value="InterPro"/>
</dbReference>
<evidence type="ECO:0000313" key="12">
    <source>
        <dbReference type="Proteomes" id="UP000069771"/>
    </source>
</evidence>
<keyword evidence="7" id="KW-0547">Nucleotide-binding</keyword>
<dbReference type="GO" id="GO:0005524">
    <property type="term" value="F:ATP binding"/>
    <property type="evidence" value="ECO:0007669"/>
    <property type="project" value="UniProtKB-KW"/>
</dbReference>
<accession>A0A140DRR7</accession>
<proteinExistence type="inferred from homology"/>
<keyword evidence="5" id="KW-0819">tRNA processing</keyword>
<evidence type="ECO:0000256" key="5">
    <source>
        <dbReference type="ARBA" id="ARBA00022694"/>
    </source>
</evidence>
<dbReference type="GO" id="GO:0005737">
    <property type="term" value="C:cytoplasm"/>
    <property type="evidence" value="ECO:0007669"/>
    <property type="project" value="UniProtKB-SubCell"/>
</dbReference>
<dbReference type="PANTHER" id="PTHR33540:SF2">
    <property type="entry name" value="TRNA THREONYLCARBAMOYLADENOSINE BIOSYNTHESIS PROTEIN TSAE"/>
    <property type="match status" value="1"/>
</dbReference>
<evidence type="ECO:0000256" key="1">
    <source>
        <dbReference type="ARBA" id="ARBA00004496"/>
    </source>
</evidence>
<dbReference type="Proteomes" id="UP000069771">
    <property type="component" value="Chromosome"/>
</dbReference>
<dbReference type="Gene3D" id="3.40.50.300">
    <property type="entry name" value="P-loop containing nucleotide triphosphate hydrolases"/>
    <property type="match status" value="1"/>
</dbReference>
<dbReference type="NCBIfam" id="TIGR00150">
    <property type="entry name" value="T6A_YjeE"/>
    <property type="match status" value="1"/>
</dbReference>
<evidence type="ECO:0000256" key="10">
    <source>
        <dbReference type="ARBA" id="ARBA00032441"/>
    </source>
</evidence>
<dbReference type="GeneID" id="78477106"/>
<dbReference type="GO" id="GO:0046872">
    <property type="term" value="F:metal ion binding"/>
    <property type="evidence" value="ECO:0007669"/>
    <property type="project" value="UniProtKB-KW"/>
</dbReference>
<keyword evidence="9" id="KW-0460">Magnesium</keyword>
<evidence type="ECO:0000256" key="6">
    <source>
        <dbReference type="ARBA" id="ARBA00022723"/>
    </source>
</evidence>
<keyword evidence="4" id="KW-0963">Cytoplasm</keyword>
<dbReference type="AlphaFoldDB" id="A0A140DRR7"/>
<dbReference type="OrthoDB" id="9815896at2"/>
<dbReference type="Pfam" id="PF02367">
    <property type="entry name" value="TsaE"/>
    <property type="match status" value="1"/>
</dbReference>
<evidence type="ECO:0000256" key="7">
    <source>
        <dbReference type="ARBA" id="ARBA00022741"/>
    </source>
</evidence>
<evidence type="ECO:0000256" key="2">
    <source>
        <dbReference type="ARBA" id="ARBA00007599"/>
    </source>
</evidence>
<keyword evidence="12" id="KW-1185">Reference proteome</keyword>
<evidence type="ECO:0000256" key="9">
    <source>
        <dbReference type="ARBA" id="ARBA00022842"/>
    </source>
</evidence>
<reference evidence="11 12" key="1">
    <citation type="journal article" date="2016" name="Gut Pathog.">
        <title>Whole genome sequencing of "Faecalibaculum rodentium" ALO17, isolated from C57BL/6J laboratory mouse feces.</title>
        <authorList>
            <person name="Lim S."/>
            <person name="Chang D.H."/>
            <person name="Ahn S."/>
            <person name="Kim B.C."/>
        </authorList>
    </citation>
    <scope>NUCLEOTIDE SEQUENCE [LARGE SCALE GENOMIC DNA]</scope>
    <source>
        <strain evidence="11 12">Alo17</strain>
    </source>
</reference>
<dbReference type="EMBL" id="CP011391">
    <property type="protein sequence ID" value="AMK53344.1"/>
    <property type="molecule type" value="Genomic_DNA"/>
</dbReference>
<comment type="subcellular location">
    <subcellularLocation>
        <location evidence="1">Cytoplasm</location>
    </subcellularLocation>
</comment>
<evidence type="ECO:0000256" key="3">
    <source>
        <dbReference type="ARBA" id="ARBA00019010"/>
    </source>
</evidence>
<comment type="similarity">
    <text evidence="2">Belongs to the TsaE family.</text>
</comment>
<protein>
    <recommendedName>
        <fullName evidence="3">tRNA threonylcarbamoyladenosine biosynthesis protein TsaE</fullName>
    </recommendedName>
    <alternativeName>
        <fullName evidence="10">t(6)A37 threonylcarbamoyladenosine biosynthesis protein TsaE</fullName>
    </alternativeName>
</protein>
<dbReference type="STRING" id="1702221.AALO17_02100"/>
<dbReference type="InterPro" id="IPR003442">
    <property type="entry name" value="T6A_TsaE"/>
</dbReference>
<dbReference type="PATRIC" id="fig|1702221.3.peg.197"/>
<evidence type="ECO:0000256" key="4">
    <source>
        <dbReference type="ARBA" id="ARBA00022490"/>
    </source>
</evidence>
<name>A0A140DRR7_9FIRM</name>
<sequence>MIREIHSLQETAQFAEELAQKIQNHTVTLCLDGDLGAGKTTFTKSLGRALGVKSVINSPTFTIMKNYTDGAGNPFTHIDAYRLEGAGQDLGFDEVFDEGISVVEWSQYIPDQLPADTIRIAITQGTGEDRTFDVTGTGVWAAVFAPETAQADAGKETVA</sequence>
<evidence type="ECO:0000313" key="11">
    <source>
        <dbReference type="EMBL" id="AMK53344.1"/>
    </source>
</evidence>
<organism evidence="11 12">
    <name type="scientific">Faecalibaculum rodentium</name>
    <dbReference type="NCBI Taxonomy" id="1702221"/>
    <lineage>
        <taxon>Bacteria</taxon>
        <taxon>Bacillati</taxon>
        <taxon>Bacillota</taxon>
        <taxon>Erysipelotrichia</taxon>
        <taxon>Erysipelotrichales</taxon>
        <taxon>Erysipelotrichaceae</taxon>
        <taxon>Faecalibaculum</taxon>
    </lineage>
</organism>
<dbReference type="PANTHER" id="PTHR33540">
    <property type="entry name" value="TRNA THREONYLCARBAMOYLADENOSINE BIOSYNTHESIS PROTEIN TSAE"/>
    <property type="match status" value="1"/>
</dbReference>
<dbReference type="KEGG" id="fro:AALO17_02100"/>
<keyword evidence="6" id="KW-0479">Metal-binding</keyword>